<name>A0A1I5DP80_9CLOT</name>
<dbReference type="Pfam" id="PF13248">
    <property type="entry name" value="Zn_ribbon_3"/>
    <property type="match status" value="1"/>
</dbReference>
<keyword evidence="4" id="KW-1185">Reference proteome</keyword>
<keyword evidence="1" id="KW-0812">Transmembrane</keyword>
<dbReference type="STRING" id="398199.SAMN05421804_101897"/>
<gene>
    <name evidence="3" type="ORF">SAMN04488695_11039</name>
</gene>
<sequence>MDNQEPRDKKKISPERKGLYYAGMAMMGIGIILFLSVFFIAFTGDPFAHEGNFMQNGFFGFILIGIGSFVMNLGARGAAGSGLVLDPEKAREDLTPYTKAAGGMLKDALEEMDLPSSKSVPKEVVRIRCPHCKELNEEDARFCKSCGKEIG</sequence>
<feature type="transmembrane region" description="Helical" evidence="1">
    <location>
        <begin position="53"/>
        <end position="73"/>
    </location>
</feature>
<proteinExistence type="predicted"/>
<accession>A0A1I5DP80</accession>
<dbReference type="InterPro" id="IPR059113">
    <property type="entry name" value="Znf_ribbon"/>
</dbReference>
<feature type="domain" description="Putative zinc-ribbon" evidence="2">
    <location>
        <begin position="127"/>
        <end position="150"/>
    </location>
</feature>
<dbReference type="OrthoDB" id="3259185at2"/>
<dbReference type="Proteomes" id="UP000181899">
    <property type="component" value="Unassembled WGS sequence"/>
</dbReference>
<evidence type="ECO:0000256" key="1">
    <source>
        <dbReference type="SAM" id="Phobius"/>
    </source>
</evidence>
<evidence type="ECO:0000259" key="2">
    <source>
        <dbReference type="Pfam" id="PF13248"/>
    </source>
</evidence>
<feature type="transmembrane region" description="Helical" evidence="1">
    <location>
        <begin position="20"/>
        <end position="41"/>
    </location>
</feature>
<evidence type="ECO:0000313" key="3">
    <source>
        <dbReference type="EMBL" id="SFO01034.1"/>
    </source>
</evidence>
<organism evidence="3 4">
    <name type="scientific">Proteiniclasticum ruminis</name>
    <dbReference type="NCBI Taxonomy" id="398199"/>
    <lineage>
        <taxon>Bacteria</taxon>
        <taxon>Bacillati</taxon>
        <taxon>Bacillota</taxon>
        <taxon>Clostridia</taxon>
        <taxon>Eubacteriales</taxon>
        <taxon>Clostridiaceae</taxon>
        <taxon>Proteiniclasticum</taxon>
    </lineage>
</organism>
<protein>
    <submittedName>
        <fullName evidence="3">Zinc-ribbon domain-containing protein</fullName>
    </submittedName>
</protein>
<reference evidence="3 4" key="1">
    <citation type="submission" date="2016-10" db="EMBL/GenBank/DDBJ databases">
        <authorList>
            <person name="de Groot N.N."/>
        </authorList>
    </citation>
    <scope>NUCLEOTIDE SEQUENCE [LARGE SCALE GENOMIC DNA]</scope>
    <source>
        <strain evidence="3 4">ML2</strain>
    </source>
</reference>
<keyword evidence="1" id="KW-0472">Membrane</keyword>
<dbReference type="RefSeq" id="WP_074912607.1">
    <property type="nucleotide sequence ID" value="NZ_FOVK01000010.1"/>
</dbReference>
<keyword evidence="1" id="KW-1133">Transmembrane helix</keyword>
<dbReference type="EMBL" id="FOVK01000010">
    <property type="protein sequence ID" value="SFO01034.1"/>
    <property type="molecule type" value="Genomic_DNA"/>
</dbReference>
<evidence type="ECO:0000313" key="4">
    <source>
        <dbReference type="Proteomes" id="UP000181899"/>
    </source>
</evidence>
<dbReference type="AlphaFoldDB" id="A0A1I5DP80"/>